<dbReference type="EC" id="2.8.4.5" evidence="3"/>
<dbReference type="Gene3D" id="3.40.50.12160">
    <property type="entry name" value="Methylthiotransferase, N-terminal domain"/>
    <property type="match status" value="1"/>
</dbReference>
<feature type="domain" description="MTTase N-terminal" evidence="17">
    <location>
        <begin position="1"/>
        <end position="113"/>
    </location>
</feature>
<dbReference type="KEGG" id="ccha:ELD05_07065"/>
<dbReference type="SFLD" id="SFLDG01082">
    <property type="entry name" value="B12-binding_domain_containing"/>
    <property type="match status" value="1"/>
</dbReference>
<feature type="domain" description="TRAM" evidence="16">
    <location>
        <begin position="371"/>
        <end position="434"/>
    </location>
</feature>
<dbReference type="Gene3D" id="3.80.30.20">
    <property type="entry name" value="tm_1862 like domain"/>
    <property type="match status" value="1"/>
</dbReference>
<dbReference type="InterPro" id="IPR005839">
    <property type="entry name" value="Methylthiotransferase"/>
</dbReference>
<dbReference type="SFLD" id="SFLDG01061">
    <property type="entry name" value="methylthiotransferase"/>
    <property type="match status" value="1"/>
</dbReference>
<dbReference type="PROSITE" id="PS50926">
    <property type="entry name" value="TRAM"/>
    <property type="match status" value="1"/>
</dbReference>
<evidence type="ECO:0000256" key="12">
    <source>
        <dbReference type="ARBA" id="ARBA00031213"/>
    </source>
</evidence>
<dbReference type="PANTHER" id="PTHR11918:SF45">
    <property type="entry name" value="THREONYLCARBAMOYLADENOSINE TRNA METHYLTHIOTRANSFERASE"/>
    <property type="match status" value="1"/>
</dbReference>
<proteinExistence type="inferred from homology"/>
<keyword evidence="10" id="KW-0408">Iron</keyword>
<dbReference type="InterPro" id="IPR006467">
    <property type="entry name" value="MiaB-like_bact"/>
</dbReference>
<evidence type="ECO:0000256" key="14">
    <source>
        <dbReference type="ARBA" id="ARBA00061574"/>
    </source>
</evidence>
<dbReference type="NCBIfam" id="TIGR01579">
    <property type="entry name" value="MiaB-like-C"/>
    <property type="match status" value="1"/>
</dbReference>
<keyword evidence="5" id="KW-0963">Cytoplasm</keyword>
<evidence type="ECO:0000256" key="4">
    <source>
        <dbReference type="ARBA" id="ARBA00022485"/>
    </source>
</evidence>
<dbReference type="PANTHER" id="PTHR11918">
    <property type="entry name" value="RADICAL SAM PROTEINS"/>
    <property type="match status" value="1"/>
</dbReference>
<keyword evidence="8" id="KW-0819">tRNA processing</keyword>
<accession>A0A3T0D5V0</accession>
<dbReference type="EMBL" id="CP034791">
    <property type="protein sequence ID" value="AZT90424.1"/>
    <property type="molecule type" value="Genomic_DNA"/>
</dbReference>
<dbReference type="SFLD" id="SFLDF00295">
    <property type="entry name" value="threonylcarbamoyladenosine_tRN"/>
    <property type="match status" value="1"/>
</dbReference>
<comment type="function">
    <text evidence="2">Catalyzes the methylthiolation of N6-threonylcarbamoyladenosine (t(6)A), leading to the formation of 2-methylthio-N6-threonylcarbamoyladenosine (ms(2)t(6)A) at position 37 in tRNAs that read codons beginning with adenine.</text>
</comment>
<keyword evidence="9" id="KW-0479">Metal-binding</keyword>
<feature type="domain" description="Radical SAM core" evidence="18">
    <location>
        <begin position="138"/>
        <end position="370"/>
    </location>
</feature>
<keyword evidence="6 19" id="KW-0808">Transferase</keyword>
<evidence type="ECO:0000259" key="17">
    <source>
        <dbReference type="PROSITE" id="PS51449"/>
    </source>
</evidence>
<evidence type="ECO:0000256" key="15">
    <source>
        <dbReference type="ARBA" id="ARBA00069898"/>
    </source>
</evidence>
<dbReference type="InterPro" id="IPR020612">
    <property type="entry name" value="Methylthiotransferase_CS"/>
</dbReference>
<reference evidence="19 20" key="1">
    <citation type="submission" date="2018-12" db="EMBL/GenBank/DDBJ databases">
        <title>Genome sequence from the cellulolytic species, Caldicellulosiruptor changbaiensis.</title>
        <authorList>
            <person name="Blumer-Schuette S.E."/>
            <person name="Mendoza C."/>
        </authorList>
    </citation>
    <scope>NUCLEOTIDE SEQUENCE [LARGE SCALE GENOMIC DNA]</scope>
    <source>
        <strain evidence="19 20">CBS-Z</strain>
    </source>
</reference>
<dbReference type="InterPro" id="IPR023404">
    <property type="entry name" value="rSAM_horseshoe"/>
</dbReference>
<dbReference type="GO" id="GO:0035598">
    <property type="term" value="F:tRNA (N(6)-L-threonylcarbamoyladenosine(37)-C(2))-methylthiotransferase activity"/>
    <property type="evidence" value="ECO:0007669"/>
    <property type="project" value="UniProtKB-EC"/>
</dbReference>
<dbReference type="Pfam" id="PF00919">
    <property type="entry name" value="UPF0004"/>
    <property type="match status" value="1"/>
</dbReference>
<dbReference type="InterPro" id="IPR002792">
    <property type="entry name" value="TRAM_dom"/>
</dbReference>
<dbReference type="SMART" id="SM00729">
    <property type="entry name" value="Elp3"/>
    <property type="match status" value="1"/>
</dbReference>
<dbReference type="PROSITE" id="PS51449">
    <property type="entry name" value="MTTASE_N"/>
    <property type="match status" value="1"/>
</dbReference>
<dbReference type="Pfam" id="PF01938">
    <property type="entry name" value="TRAM"/>
    <property type="match status" value="1"/>
</dbReference>
<dbReference type="InterPro" id="IPR034557">
    <property type="entry name" value="ThrcA_tRNA_MEthiotransferase"/>
</dbReference>
<evidence type="ECO:0000259" key="18">
    <source>
        <dbReference type="PROSITE" id="PS51918"/>
    </source>
</evidence>
<dbReference type="InterPro" id="IPR058240">
    <property type="entry name" value="rSAM_sf"/>
</dbReference>
<evidence type="ECO:0000256" key="6">
    <source>
        <dbReference type="ARBA" id="ARBA00022679"/>
    </source>
</evidence>
<name>A0A3T0D5V0_9FIRM</name>
<evidence type="ECO:0000256" key="10">
    <source>
        <dbReference type="ARBA" id="ARBA00023004"/>
    </source>
</evidence>
<dbReference type="RefSeq" id="WP_127351880.1">
    <property type="nucleotide sequence ID" value="NZ_CP034791.1"/>
</dbReference>
<dbReference type="SUPFAM" id="SSF102114">
    <property type="entry name" value="Radical SAM enzymes"/>
    <property type="match status" value="1"/>
</dbReference>
<comment type="catalytic activity">
    <reaction evidence="13">
        <text>N(6)-L-threonylcarbamoyladenosine(37) in tRNA + (sulfur carrier)-SH + AH2 + 2 S-adenosyl-L-methionine = 2-methylsulfanyl-N(6)-L-threonylcarbamoyladenosine(37) in tRNA + (sulfur carrier)-H + 5'-deoxyadenosine + L-methionine + A + S-adenosyl-L-homocysteine + 2 H(+)</text>
        <dbReference type="Rhea" id="RHEA:37075"/>
        <dbReference type="Rhea" id="RHEA-COMP:10163"/>
        <dbReference type="Rhea" id="RHEA-COMP:11092"/>
        <dbReference type="Rhea" id="RHEA-COMP:14737"/>
        <dbReference type="Rhea" id="RHEA-COMP:14739"/>
        <dbReference type="ChEBI" id="CHEBI:13193"/>
        <dbReference type="ChEBI" id="CHEBI:15378"/>
        <dbReference type="ChEBI" id="CHEBI:17319"/>
        <dbReference type="ChEBI" id="CHEBI:17499"/>
        <dbReference type="ChEBI" id="CHEBI:29917"/>
        <dbReference type="ChEBI" id="CHEBI:57844"/>
        <dbReference type="ChEBI" id="CHEBI:57856"/>
        <dbReference type="ChEBI" id="CHEBI:59789"/>
        <dbReference type="ChEBI" id="CHEBI:64428"/>
        <dbReference type="ChEBI" id="CHEBI:74418"/>
        <dbReference type="ChEBI" id="CHEBI:74420"/>
        <dbReference type="EC" id="2.8.4.5"/>
    </reaction>
</comment>
<keyword evidence="7" id="KW-0949">S-adenosyl-L-methionine</keyword>
<evidence type="ECO:0000256" key="3">
    <source>
        <dbReference type="ARBA" id="ARBA00013273"/>
    </source>
</evidence>
<keyword evidence="4" id="KW-0004">4Fe-4S</keyword>
<evidence type="ECO:0000256" key="11">
    <source>
        <dbReference type="ARBA" id="ARBA00023014"/>
    </source>
</evidence>
<gene>
    <name evidence="19" type="primary">mtaB</name>
    <name evidence="19" type="ORF">ELD05_07065</name>
</gene>
<evidence type="ECO:0000259" key="16">
    <source>
        <dbReference type="PROSITE" id="PS50926"/>
    </source>
</evidence>
<evidence type="ECO:0000256" key="1">
    <source>
        <dbReference type="ARBA" id="ARBA00001966"/>
    </source>
</evidence>
<dbReference type="GO" id="GO:0046872">
    <property type="term" value="F:metal ion binding"/>
    <property type="evidence" value="ECO:0007669"/>
    <property type="project" value="UniProtKB-KW"/>
</dbReference>
<dbReference type="SFLD" id="SFLDS00029">
    <property type="entry name" value="Radical_SAM"/>
    <property type="match status" value="1"/>
</dbReference>
<organism evidence="19 20">
    <name type="scientific">Caldicellulosiruptor changbaiensis</name>
    <dbReference type="NCBI Taxonomy" id="1222016"/>
    <lineage>
        <taxon>Bacteria</taxon>
        <taxon>Bacillati</taxon>
        <taxon>Bacillota</taxon>
        <taxon>Bacillota incertae sedis</taxon>
        <taxon>Caldicellulosiruptorales</taxon>
        <taxon>Caldicellulosiruptoraceae</taxon>
        <taxon>Caldicellulosiruptor</taxon>
    </lineage>
</organism>
<dbReference type="InterPro" id="IPR013848">
    <property type="entry name" value="Methylthiotransferase_N"/>
</dbReference>
<dbReference type="GO" id="GO:0051539">
    <property type="term" value="F:4 iron, 4 sulfur cluster binding"/>
    <property type="evidence" value="ECO:0007669"/>
    <property type="project" value="UniProtKB-KW"/>
</dbReference>
<dbReference type="AlphaFoldDB" id="A0A3T0D5V0"/>
<evidence type="ECO:0000256" key="9">
    <source>
        <dbReference type="ARBA" id="ARBA00022723"/>
    </source>
</evidence>
<evidence type="ECO:0000256" key="5">
    <source>
        <dbReference type="ARBA" id="ARBA00022490"/>
    </source>
</evidence>
<dbReference type="PROSITE" id="PS51918">
    <property type="entry name" value="RADICAL_SAM"/>
    <property type="match status" value="1"/>
</dbReference>
<comment type="similarity">
    <text evidence="14">Belongs to the methylthiotransferase family. MtaB subfamily.</text>
</comment>
<evidence type="ECO:0000256" key="2">
    <source>
        <dbReference type="ARBA" id="ARBA00002399"/>
    </source>
</evidence>
<evidence type="ECO:0000313" key="19">
    <source>
        <dbReference type="EMBL" id="AZT90424.1"/>
    </source>
</evidence>
<dbReference type="InterPro" id="IPR006638">
    <property type="entry name" value="Elp3/MiaA/NifB-like_rSAM"/>
</dbReference>
<dbReference type="InterPro" id="IPR038135">
    <property type="entry name" value="Methylthiotransferase_N_sf"/>
</dbReference>
<evidence type="ECO:0000313" key="20">
    <source>
        <dbReference type="Proteomes" id="UP000282930"/>
    </source>
</evidence>
<dbReference type="FunFam" id="3.80.30.20:FF:000001">
    <property type="entry name" value="tRNA-2-methylthio-N(6)-dimethylallyladenosine synthase 2"/>
    <property type="match status" value="1"/>
</dbReference>
<evidence type="ECO:0000256" key="13">
    <source>
        <dbReference type="ARBA" id="ARBA00051661"/>
    </source>
</evidence>
<dbReference type="InterPro" id="IPR007197">
    <property type="entry name" value="rSAM"/>
</dbReference>
<dbReference type="FunFam" id="3.40.50.12160:FF:000004">
    <property type="entry name" value="Threonylcarbamoyladenosine tRNA methylthiotransferase MtaB"/>
    <property type="match status" value="1"/>
</dbReference>
<keyword evidence="11" id="KW-0411">Iron-sulfur</keyword>
<sequence>MKIAFYTLGCKVNQYETQAIAETFERLGYEIVDFDQEADIYVINTCTVTNVSDRKSRQAIKRAKKTSPNSIVVVMGCYPQVYPQEVQKIEGVDIIVGTRDREKIVEYVTEYLKQKKKILAVNDEYKRDSFEELKISSFNERTRAFIKIEEGCEQFCSYCIIPYARGSVVSRSLSSILDEVERLASNGYKEFVITGINISAYGKDLDYKVTLLDVIEEISKIEKVRRIRLSSLEPIVMKEDFIKRLVRMEKLCHHLHLSLQSGSDKILKLMNRHYTTEEYRQIVEIVKGYWDDVAFTTDIIVGFPGESDEDFERTVEFVKEIGFSRIHVFRFSPKKGTKAYDMPNQVSSAEKEKRSEILKSVARKLSFGFHKKFEGKIVDVLIEENSSFVGYFEGYSGNYIRTLVPKTESIKVGEIYKVKVKEAFEQYVIGDIIF</sequence>
<dbReference type="Pfam" id="PF04055">
    <property type="entry name" value="Radical_SAM"/>
    <property type="match status" value="1"/>
</dbReference>
<protein>
    <recommendedName>
        <fullName evidence="15">Threonylcarbamoyladenosine tRNA methylthiotransferase MtaB</fullName>
        <ecNumber evidence="3">2.8.4.5</ecNumber>
    </recommendedName>
    <alternativeName>
        <fullName evidence="12">tRNA-t(6)A37 methylthiotransferase</fullName>
    </alternativeName>
</protein>
<dbReference type="CDD" id="cd01335">
    <property type="entry name" value="Radical_SAM"/>
    <property type="match status" value="1"/>
</dbReference>
<evidence type="ECO:0000256" key="8">
    <source>
        <dbReference type="ARBA" id="ARBA00022694"/>
    </source>
</evidence>
<dbReference type="Proteomes" id="UP000282930">
    <property type="component" value="Chromosome"/>
</dbReference>
<evidence type="ECO:0000256" key="7">
    <source>
        <dbReference type="ARBA" id="ARBA00022691"/>
    </source>
</evidence>
<dbReference type="NCBIfam" id="TIGR00089">
    <property type="entry name" value="MiaB/RimO family radical SAM methylthiotransferase"/>
    <property type="match status" value="1"/>
</dbReference>
<dbReference type="PROSITE" id="PS01278">
    <property type="entry name" value="MTTASE_RADICAL"/>
    <property type="match status" value="1"/>
</dbReference>
<keyword evidence="20" id="KW-1185">Reference proteome</keyword>
<comment type="cofactor">
    <cofactor evidence="1">
        <name>[4Fe-4S] cluster</name>
        <dbReference type="ChEBI" id="CHEBI:49883"/>
    </cofactor>
</comment>